<evidence type="ECO:0000256" key="6">
    <source>
        <dbReference type="ARBA" id="ARBA00038076"/>
    </source>
</evidence>
<dbReference type="GO" id="GO:0005886">
    <property type="term" value="C:plasma membrane"/>
    <property type="evidence" value="ECO:0007669"/>
    <property type="project" value="UniProtKB-SubCell"/>
</dbReference>
<evidence type="ECO:0000259" key="9">
    <source>
        <dbReference type="Pfam" id="PF12704"/>
    </source>
</evidence>
<evidence type="ECO:0000256" key="7">
    <source>
        <dbReference type="SAM" id="Phobius"/>
    </source>
</evidence>
<evidence type="ECO:0000256" key="1">
    <source>
        <dbReference type="ARBA" id="ARBA00004651"/>
    </source>
</evidence>
<gene>
    <name evidence="10" type="ORF">JCM19314_2414</name>
</gene>
<dbReference type="AlphaFoldDB" id="A0A090Q9F5"/>
<dbReference type="InterPro" id="IPR050250">
    <property type="entry name" value="Macrolide_Exporter_MacB"/>
</dbReference>
<keyword evidence="2" id="KW-1003">Cell membrane</keyword>
<dbReference type="PANTHER" id="PTHR30572">
    <property type="entry name" value="MEMBRANE COMPONENT OF TRANSPORTER-RELATED"/>
    <property type="match status" value="1"/>
</dbReference>
<feature type="transmembrane region" description="Helical" evidence="7">
    <location>
        <begin position="383"/>
        <end position="403"/>
    </location>
</feature>
<reference evidence="10 11" key="1">
    <citation type="journal article" date="2014" name="Genome Announc.">
        <title>Draft Genome Sequences of Marine Flavobacterium Nonlabens Strains NR17, NR24, NR27, NR32, NR33, and Ara13.</title>
        <authorList>
            <person name="Nakanishi M."/>
            <person name="Meirelles P."/>
            <person name="Suzuki R."/>
            <person name="Takatani N."/>
            <person name="Mino S."/>
            <person name="Suda W."/>
            <person name="Oshima K."/>
            <person name="Hattori M."/>
            <person name="Ohkuma M."/>
            <person name="Hosokawa M."/>
            <person name="Miyashita K."/>
            <person name="Thompson F.L."/>
            <person name="Niwa A."/>
            <person name="Sawabe T."/>
            <person name="Sawabe T."/>
        </authorList>
    </citation>
    <scope>NUCLEOTIDE SEQUENCE [LARGE SCALE GENOMIC DNA]</scope>
    <source>
        <strain evidence="11">JCM19314</strain>
    </source>
</reference>
<protein>
    <submittedName>
        <fullName evidence="10">ABC transporter permease protein</fullName>
    </submittedName>
</protein>
<keyword evidence="3 7" id="KW-0812">Transmembrane</keyword>
<name>A0A090Q9F5_NONUL</name>
<proteinExistence type="inferred from homology"/>
<evidence type="ECO:0000256" key="3">
    <source>
        <dbReference type="ARBA" id="ARBA00022692"/>
    </source>
</evidence>
<comment type="caution">
    <text evidence="10">The sequence shown here is derived from an EMBL/GenBank/DDBJ whole genome shotgun (WGS) entry which is preliminary data.</text>
</comment>
<feature type="transmembrane region" description="Helical" evidence="7">
    <location>
        <begin position="288"/>
        <end position="313"/>
    </location>
</feature>
<keyword evidence="5 7" id="KW-0472">Membrane</keyword>
<evidence type="ECO:0000313" key="10">
    <source>
        <dbReference type="EMBL" id="GAK98383.1"/>
    </source>
</evidence>
<dbReference type="Proteomes" id="UP000029226">
    <property type="component" value="Unassembled WGS sequence"/>
</dbReference>
<evidence type="ECO:0000256" key="4">
    <source>
        <dbReference type="ARBA" id="ARBA00022989"/>
    </source>
</evidence>
<dbReference type="InterPro" id="IPR003838">
    <property type="entry name" value="ABC3_permease_C"/>
</dbReference>
<organism evidence="10 11">
    <name type="scientific">Nonlabens ulvanivorans</name>
    <name type="common">Persicivirga ulvanivorans</name>
    <dbReference type="NCBI Taxonomy" id="906888"/>
    <lineage>
        <taxon>Bacteria</taxon>
        <taxon>Pseudomonadati</taxon>
        <taxon>Bacteroidota</taxon>
        <taxon>Flavobacteriia</taxon>
        <taxon>Flavobacteriales</taxon>
        <taxon>Flavobacteriaceae</taxon>
        <taxon>Nonlabens</taxon>
    </lineage>
</organism>
<evidence type="ECO:0000259" key="8">
    <source>
        <dbReference type="Pfam" id="PF02687"/>
    </source>
</evidence>
<dbReference type="GO" id="GO:0022857">
    <property type="term" value="F:transmembrane transporter activity"/>
    <property type="evidence" value="ECO:0007669"/>
    <property type="project" value="TreeGrafter"/>
</dbReference>
<comment type="similarity">
    <text evidence="6">Belongs to the ABC-4 integral membrane protein family.</text>
</comment>
<dbReference type="PANTHER" id="PTHR30572:SF4">
    <property type="entry name" value="ABC TRANSPORTER PERMEASE YTRF"/>
    <property type="match status" value="1"/>
</dbReference>
<evidence type="ECO:0000256" key="2">
    <source>
        <dbReference type="ARBA" id="ARBA00022475"/>
    </source>
</evidence>
<dbReference type="Pfam" id="PF12704">
    <property type="entry name" value="MacB_PCD"/>
    <property type="match status" value="1"/>
</dbReference>
<sequence length="420" mass="45924">MFSRDRWNEILEALNANKLRTFLTAFGVFWGGIFILVALLALTNGLRTGVTTGFANGATNSMFMWGQSTSMAYKGLNKGRPVQFKLDDVEALKQNIPALQYVSPRLQLGGFRGANNVTRNEKTGAFGIYGDYPEYIHQEYMDIIKGRWINYSDINAKMKTAVIGTDVVKSLYDIGEEPIGTYIKINGVNFKVVGVFQNPNTQGDSEEEANNIFIPFTSFANAFNTGNNVGWMAITAYDHTSITSLKPQVLSIMREQRGVHPDDQRAIGNFDKAEIFARFTGLFDILGFVGYFVGALVLLSGGIGISNIMLIVVKERTNEIGVRRALGASPWDIKSQILQESLVLTIVSGLAGIAAAAGLIWVMNYILDQSGPVENFANPSVNITVIIIALIILIIAGLLAGFIPASRATQMKPVDALRTD</sequence>
<feature type="domain" description="ABC3 transporter permease C-terminal" evidence="8">
    <location>
        <begin position="292"/>
        <end position="413"/>
    </location>
</feature>
<feature type="transmembrane region" description="Helical" evidence="7">
    <location>
        <begin position="342"/>
        <end position="363"/>
    </location>
</feature>
<keyword evidence="4 7" id="KW-1133">Transmembrane helix</keyword>
<feature type="transmembrane region" description="Helical" evidence="7">
    <location>
        <begin position="21"/>
        <end position="42"/>
    </location>
</feature>
<evidence type="ECO:0000256" key="5">
    <source>
        <dbReference type="ARBA" id="ARBA00023136"/>
    </source>
</evidence>
<comment type="subcellular location">
    <subcellularLocation>
        <location evidence="1">Cell membrane</location>
        <topology evidence="1">Multi-pass membrane protein</topology>
    </subcellularLocation>
</comment>
<dbReference type="EMBL" id="BBMM01000001">
    <property type="protein sequence ID" value="GAK98383.1"/>
    <property type="molecule type" value="Genomic_DNA"/>
</dbReference>
<dbReference type="Pfam" id="PF02687">
    <property type="entry name" value="FtsX"/>
    <property type="match status" value="1"/>
</dbReference>
<evidence type="ECO:0000313" key="11">
    <source>
        <dbReference type="Proteomes" id="UP000029226"/>
    </source>
</evidence>
<accession>A0A090Q9F5</accession>
<feature type="domain" description="MacB-like periplasmic core" evidence="9">
    <location>
        <begin position="21"/>
        <end position="249"/>
    </location>
</feature>
<dbReference type="InterPro" id="IPR025857">
    <property type="entry name" value="MacB_PCD"/>
</dbReference>